<evidence type="ECO:0000313" key="2">
    <source>
        <dbReference type="EMBL" id="KAL0092290.1"/>
    </source>
</evidence>
<evidence type="ECO:0000313" key="3">
    <source>
        <dbReference type="Proteomes" id="UP001448207"/>
    </source>
</evidence>
<dbReference type="Gene3D" id="3.80.10.10">
    <property type="entry name" value="Ribonuclease Inhibitor"/>
    <property type="match status" value="1"/>
</dbReference>
<comment type="caution">
    <text evidence="2">The sequence shown here is derived from an EMBL/GenBank/DDBJ whole genome shotgun (WGS) entry which is preliminary data.</text>
</comment>
<dbReference type="SUPFAM" id="SSF81383">
    <property type="entry name" value="F-box domain"/>
    <property type="match status" value="1"/>
</dbReference>
<dbReference type="Pfam" id="PF00646">
    <property type="entry name" value="F-box"/>
    <property type="match status" value="1"/>
</dbReference>
<dbReference type="PROSITE" id="PS50181">
    <property type="entry name" value="FBOX"/>
    <property type="match status" value="1"/>
</dbReference>
<organism evidence="2 3">
    <name type="scientific">Phycomyces blakesleeanus</name>
    <dbReference type="NCBI Taxonomy" id="4837"/>
    <lineage>
        <taxon>Eukaryota</taxon>
        <taxon>Fungi</taxon>
        <taxon>Fungi incertae sedis</taxon>
        <taxon>Mucoromycota</taxon>
        <taxon>Mucoromycotina</taxon>
        <taxon>Mucoromycetes</taxon>
        <taxon>Mucorales</taxon>
        <taxon>Phycomycetaceae</taxon>
        <taxon>Phycomyces</taxon>
    </lineage>
</organism>
<reference evidence="2 3" key="1">
    <citation type="submission" date="2024-04" db="EMBL/GenBank/DDBJ databases">
        <title>Symmetric and asymmetric DNA N6-adenine methylation regulates different biological responses in Mucorales.</title>
        <authorList>
            <consortium name="Lawrence Berkeley National Laboratory"/>
            <person name="Lax C."/>
            <person name="Mondo S.J."/>
            <person name="Osorio-Concepcion M."/>
            <person name="Muszewska A."/>
            <person name="Corrochano-Luque M."/>
            <person name="Gutierrez G."/>
            <person name="Riley R."/>
            <person name="Lipzen A."/>
            <person name="Guo J."/>
            <person name="Hundley H."/>
            <person name="Amirebrahimi M."/>
            <person name="Ng V."/>
            <person name="Lorenzo-Gutierrez D."/>
            <person name="Binder U."/>
            <person name="Yang J."/>
            <person name="Song Y."/>
            <person name="Canovas D."/>
            <person name="Navarro E."/>
            <person name="Freitag M."/>
            <person name="Gabaldon T."/>
            <person name="Grigoriev I.V."/>
            <person name="Corrochano L.M."/>
            <person name="Nicolas F.E."/>
            <person name="Garre V."/>
        </authorList>
    </citation>
    <scope>NUCLEOTIDE SEQUENCE [LARGE SCALE GENOMIC DNA]</scope>
    <source>
        <strain evidence="2 3">L51</strain>
    </source>
</reference>
<dbReference type="SMART" id="SM00256">
    <property type="entry name" value="FBOX"/>
    <property type="match status" value="1"/>
</dbReference>
<dbReference type="InterPro" id="IPR032675">
    <property type="entry name" value="LRR_dom_sf"/>
</dbReference>
<dbReference type="SUPFAM" id="SSF52047">
    <property type="entry name" value="RNI-like"/>
    <property type="match status" value="2"/>
</dbReference>
<dbReference type="InterPro" id="IPR036047">
    <property type="entry name" value="F-box-like_dom_sf"/>
</dbReference>
<accession>A0ABR3B8B8</accession>
<proteinExistence type="predicted"/>
<dbReference type="InterPro" id="IPR001810">
    <property type="entry name" value="F-box_dom"/>
</dbReference>
<sequence length="463" mass="53497">MGDRIPIEIILHILSYLPKKEIIKLLTINHNWFNVVSKQIYNTIVLRDKKDLFNIRNLFTATAKQSLQHNHGFYSSYNYGALVRKLDLSRLDCCNLVTDPVLRDLTLDTQNLTSLNLYNCHQVTDTIFKMILVKAIHIKHLFLAGATQLTGNALISIRSKPPILQTLNIYLIPDFFHNMSSRKLGALKPVLGNLRTFKAGKLCTRHSEILCTSFEGLEELWLHGATDHQVRSILMQHHRNNTGCLKSLTLKYCKLDKVTFSYIPRSIRHLTYEHGPCSDYGWLHKHIQNLVTLRLTYSADFSLDEHLHQARALRVFAPPCISGICGLPHWSSSINRLILTIPMVSEDFDILMDAYCNQLVELQVVGSGLQKSFGRFMPCLKIFVWKVEYIPLTRFQTLPRLIPLLRVLAIGVNDERDDNIVNTLEGWKYLEVYHLKVKEPSGLEYDFGHDFQYWEKHDDVCRK</sequence>
<evidence type="ECO:0000259" key="1">
    <source>
        <dbReference type="PROSITE" id="PS50181"/>
    </source>
</evidence>
<dbReference type="Proteomes" id="UP001448207">
    <property type="component" value="Unassembled WGS sequence"/>
</dbReference>
<keyword evidence="3" id="KW-1185">Reference proteome</keyword>
<gene>
    <name evidence="2" type="ORF">J3Q64DRAFT_1211662</name>
</gene>
<dbReference type="EMBL" id="JBCLYO010000002">
    <property type="protein sequence ID" value="KAL0092290.1"/>
    <property type="molecule type" value="Genomic_DNA"/>
</dbReference>
<name>A0ABR3B8B8_PHYBL</name>
<feature type="domain" description="F-box" evidence="1">
    <location>
        <begin position="1"/>
        <end position="44"/>
    </location>
</feature>
<protein>
    <recommendedName>
        <fullName evidence="1">F-box domain-containing protein</fullName>
    </recommendedName>
</protein>